<feature type="modified residue" description="4-aspartylphosphate" evidence="15">
    <location>
        <position position="524"/>
    </location>
</feature>
<dbReference type="Pfam" id="PF00512">
    <property type="entry name" value="HisKA"/>
    <property type="match status" value="1"/>
</dbReference>
<comment type="subcellular location">
    <subcellularLocation>
        <location evidence="2">Cell membrane</location>
        <topology evidence="2">Multi-pass membrane protein</topology>
    </subcellularLocation>
</comment>
<comment type="catalytic activity">
    <reaction evidence="1">
        <text>ATP + protein L-histidine = ADP + protein N-phospho-L-histidine.</text>
        <dbReference type="EC" id="2.7.13.3"/>
    </reaction>
</comment>
<dbReference type="PANTHER" id="PTHR45339">
    <property type="entry name" value="HYBRID SIGNAL TRANSDUCTION HISTIDINE KINASE J"/>
    <property type="match status" value="1"/>
</dbReference>
<organism evidence="20 21">
    <name type="scientific">Halomonas salipaludis</name>
    <dbReference type="NCBI Taxonomy" id="2032625"/>
    <lineage>
        <taxon>Bacteria</taxon>
        <taxon>Pseudomonadati</taxon>
        <taxon>Pseudomonadota</taxon>
        <taxon>Gammaproteobacteria</taxon>
        <taxon>Oceanospirillales</taxon>
        <taxon>Halomonadaceae</taxon>
        <taxon>Halomonas</taxon>
    </lineage>
</organism>
<dbReference type="GO" id="GO:0005886">
    <property type="term" value="C:plasma membrane"/>
    <property type="evidence" value="ECO:0007669"/>
    <property type="project" value="UniProtKB-SubCell"/>
</dbReference>
<dbReference type="PANTHER" id="PTHR45339:SF1">
    <property type="entry name" value="HYBRID SIGNAL TRANSDUCTION HISTIDINE KINASE J"/>
    <property type="match status" value="1"/>
</dbReference>
<dbReference type="Gene3D" id="1.20.120.160">
    <property type="entry name" value="HPT domain"/>
    <property type="match status" value="1"/>
</dbReference>
<evidence type="ECO:0000256" key="1">
    <source>
        <dbReference type="ARBA" id="ARBA00000085"/>
    </source>
</evidence>
<feature type="transmembrane region" description="Helical" evidence="16">
    <location>
        <begin position="172"/>
        <end position="195"/>
    </location>
</feature>
<feature type="transmembrane region" description="Helical" evidence="16">
    <location>
        <begin position="12"/>
        <end position="31"/>
    </location>
</feature>
<evidence type="ECO:0000256" key="14">
    <source>
        <dbReference type="PROSITE-ProRule" id="PRU00110"/>
    </source>
</evidence>
<dbReference type="AlphaFoldDB" id="A0A2A2F0M3"/>
<dbReference type="PROSITE" id="PS50894">
    <property type="entry name" value="HPT"/>
    <property type="match status" value="1"/>
</dbReference>
<keyword evidence="8" id="KW-0547">Nucleotide-binding</keyword>
<keyword evidence="6" id="KW-0808">Transferase</keyword>
<evidence type="ECO:0000256" key="15">
    <source>
        <dbReference type="PROSITE-ProRule" id="PRU00169"/>
    </source>
</evidence>
<dbReference type="Gene3D" id="3.40.50.2300">
    <property type="match status" value="1"/>
</dbReference>
<dbReference type="InterPro" id="IPR036641">
    <property type="entry name" value="HPT_dom_sf"/>
</dbReference>
<evidence type="ECO:0000313" key="21">
    <source>
        <dbReference type="Proteomes" id="UP000217771"/>
    </source>
</evidence>
<gene>
    <name evidence="20" type="ORF">CK498_05530</name>
</gene>
<reference evidence="20 21" key="1">
    <citation type="submission" date="2017-08" db="EMBL/GenBank/DDBJ databases">
        <title>Halomonas alkalisoli sp. nov., isolated from saline alkaline soil.</title>
        <authorList>
            <person name="Wang D."/>
            <person name="Zhang G."/>
        </authorList>
    </citation>
    <scope>NUCLEOTIDE SEQUENCE [LARGE SCALE GENOMIC DNA]</scope>
    <source>
        <strain evidence="20 21">WRN001</strain>
    </source>
</reference>
<feature type="modified residue" description="Phosphohistidine" evidence="14">
    <location>
        <position position="666"/>
    </location>
</feature>
<dbReference type="InterPro" id="IPR011006">
    <property type="entry name" value="CheY-like_superfamily"/>
</dbReference>
<dbReference type="SMART" id="SM00448">
    <property type="entry name" value="REC"/>
    <property type="match status" value="1"/>
</dbReference>
<dbReference type="GO" id="GO:0005524">
    <property type="term" value="F:ATP binding"/>
    <property type="evidence" value="ECO:0007669"/>
    <property type="project" value="UniProtKB-KW"/>
</dbReference>
<dbReference type="SUPFAM" id="SSF55874">
    <property type="entry name" value="ATPase domain of HSP90 chaperone/DNA topoisomerase II/histidine kinase"/>
    <property type="match status" value="1"/>
</dbReference>
<keyword evidence="5 15" id="KW-0597">Phosphoprotein</keyword>
<evidence type="ECO:0000256" key="5">
    <source>
        <dbReference type="ARBA" id="ARBA00022553"/>
    </source>
</evidence>
<dbReference type="InterPro" id="IPR008207">
    <property type="entry name" value="Sig_transdc_His_kin_Hpt_dom"/>
</dbReference>
<evidence type="ECO:0000259" key="19">
    <source>
        <dbReference type="PROSITE" id="PS50894"/>
    </source>
</evidence>
<dbReference type="EC" id="2.7.13.3" evidence="3"/>
<dbReference type="InterPro" id="IPR004358">
    <property type="entry name" value="Sig_transdc_His_kin-like_C"/>
</dbReference>
<dbReference type="SUPFAM" id="SSF47226">
    <property type="entry name" value="Histidine-containing phosphotransfer domain, HPT domain"/>
    <property type="match status" value="1"/>
</dbReference>
<protein>
    <recommendedName>
        <fullName evidence="3">histidine kinase</fullName>
        <ecNumber evidence="3">2.7.13.3</ecNumber>
    </recommendedName>
</protein>
<evidence type="ECO:0000259" key="17">
    <source>
        <dbReference type="PROSITE" id="PS50109"/>
    </source>
</evidence>
<keyword evidence="21" id="KW-1185">Reference proteome</keyword>
<evidence type="ECO:0000256" key="9">
    <source>
        <dbReference type="ARBA" id="ARBA00022777"/>
    </source>
</evidence>
<keyword evidence="4" id="KW-1003">Cell membrane</keyword>
<evidence type="ECO:0000256" key="11">
    <source>
        <dbReference type="ARBA" id="ARBA00022989"/>
    </source>
</evidence>
<dbReference type="CDD" id="cd00082">
    <property type="entry name" value="HisKA"/>
    <property type="match status" value="1"/>
</dbReference>
<dbReference type="FunFam" id="1.10.287.130:FF:000004">
    <property type="entry name" value="Ethylene receptor 1"/>
    <property type="match status" value="1"/>
</dbReference>
<dbReference type="InterPro" id="IPR036097">
    <property type="entry name" value="HisK_dim/P_sf"/>
</dbReference>
<evidence type="ECO:0000256" key="10">
    <source>
        <dbReference type="ARBA" id="ARBA00022840"/>
    </source>
</evidence>
<dbReference type="Pfam" id="PF01627">
    <property type="entry name" value="Hpt"/>
    <property type="match status" value="1"/>
</dbReference>
<keyword evidence="11 16" id="KW-1133">Transmembrane helix</keyword>
<feature type="domain" description="Response regulatory" evidence="18">
    <location>
        <begin position="475"/>
        <end position="592"/>
    </location>
</feature>
<dbReference type="SMART" id="SM00387">
    <property type="entry name" value="HATPase_c"/>
    <property type="match status" value="1"/>
</dbReference>
<dbReference type="Gene3D" id="1.10.287.130">
    <property type="match status" value="1"/>
</dbReference>
<dbReference type="Gene3D" id="3.30.565.10">
    <property type="entry name" value="Histidine kinase-like ATPase, C-terminal domain"/>
    <property type="match status" value="1"/>
</dbReference>
<dbReference type="PROSITE" id="PS50109">
    <property type="entry name" value="HIS_KIN"/>
    <property type="match status" value="1"/>
</dbReference>
<sequence>MLRYPGRLKLGAFAALLFFVAAIAVAGLVLWRQDSLAQSVGGDTAWAAYKLDREAIQLRSQLARPTAQDDLSDLRLRFELMYSRVNLLRRGELAELLDTIPRAASLMASIIDQVDAIDTQLYRDDFSLQDGGREALDARLATLSGYSEELIVTINAHLADTTTRERQQLQRLYRLLLALIVAMSAAAALVVVFLFREARESAAARRATEALSGELEVAARRAEAASQAKSEFLATVSHEIRTPLNGVIGMSELLRERPLDATSRHYAATIHESGGLLLGLINDILDFSRIEAGRLELEHTDYDLRELVARAVALFAPRASAKSLMLRSECDPRLPARLYGDPGRINQVILNLLSNAIKFSADGEVVLAVQRCADEQLEISVSDQGCGIDEAQREALFEPFRQGDASTARRFGGSGLGLAICKQLAGAMGGEIDFISQPGQGSRFWLRLPLQPATAEGEAPPVSQPVATTSSVGASLLLVEDNPINQQVAVAMLEQLGCRVTLAGSGREALACCEAQRFALIFMDVQMPDMDGLAVTRVLRQHEGWTRQVPIVAMTAGALDGDQARCREAGMDGYLAKPLFRETLLAVLERHLPGEPRPATAAPAGDDGEPSAWLDDDALHELEASLPLRDRRSLLALLKSNMPVRLDELAVAQASRDLPHIAQLAHLIKGEAGSLGLGRLAAAAQRLEQAAAQQAPCQAALEMLRHCLAPSLAALERRWPASETS</sequence>
<evidence type="ECO:0000256" key="6">
    <source>
        <dbReference type="ARBA" id="ARBA00022679"/>
    </source>
</evidence>
<dbReference type="GO" id="GO:0000155">
    <property type="term" value="F:phosphorelay sensor kinase activity"/>
    <property type="evidence" value="ECO:0007669"/>
    <property type="project" value="InterPro"/>
</dbReference>
<name>A0A2A2F0M3_9GAMM</name>
<dbReference type="EMBL" id="NSKB01000002">
    <property type="protein sequence ID" value="PAU78185.1"/>
    <property type="molecule type" value="Genomic_DNA"/>
</dbReference>
<evidence type="ECO:0000256" key="7">
    <source>
        <dbReference type="ARBA" id="ARBA00022692"/>
    </source>
</evidence>
<evidence type="ECO:0000256" key="4">
    <source>
        <dbReference type="ARBA" id="ARBA00022475"/>
    </source>
</evidence>
<feature type="domain" description="Histidine kinase" evidence="17">
    <location>
        <begin position="235"/>
        <end position="452"/>
    </location>
</feature>
<keyword evidence="12" id="KW-0902">Two-component regulatory system</keyword>
<dbReference type="PROSITE" id="PS50110">
    <property type="entry name" value="RESPONSE_REGULATORY"/>
    <property type="match status" value="1"/>
</dbReference>
<keyword evidence="7 16" id="KW-0812">Transmembrane</keyword>
<dbReference type="InterPro" id="IPR003594">
    <property type="entry name" value="HATPase_dom"/>
</dbReference>
<evidence type="ECO:0000256" key="8">
    <source>
        <dbReference type="ARBA" id="ARBA00022741"/>
    </source>
</evidence>
<dbReference type="Pfam" id="PF02518">
    <property type="entry name" value="HATPase_c"/>
    <property type="match status" value="1"/>
</dbReference>
<feature type="domain" description="HPt" evidence="19">
    <location>
        <begin position="627"/>
        <end position="718"/>
    </location>
</feature>
<dbReference type="FunFam" id="3.30.565.10:FF:000010">
    <property type="entry name" value="Sensor histidine kinase RcsC"/>
    <property type="match status" value="1"/>
</dbReference>
<comment type="caution">
    <text evidence="20">The sequence shown here is derived from an EMBL/GenBank/DDBJ whole genome shotgun (WGS) entry which is preliminary data.</text>
</comment>
<dbReference type="SUPFAM" id="SSF47384">
    <property type="entry name" value="Homodimeric domain of signal transducing histidine kinase"/>
    <property type="match status" value="1"/>
</dbReference>
<dbReference type="InterPro" id="IPR036890">
    <property type="entry name" value="HATPase_C_sf"/>
</dbReference>
<evidence type="ECO:0000256" key="13">
    <source>
        <dbReference type="ARBA" id="ARBA00023136"/>
    </source>
</evidence>
<dbReference type="OrthoDB" id="9797243at2"/>
<dbReference type="Proteomes" id="UP000217771">
    <property type="component" value="Unassembled WGS sequence"/>
</dbReference>
<evidence type="ECO:0000313" key="20">
    <source>
        <dbReference type="EMBL" id="PAU78185.1"/>
    </source>
</evidence>
<dbReference type="SMART" id="SM00388">
    <property type="entry name" value="HisKA"/>
    <property type="match status" value="1"/>
</dbReference>
<dbReference type="InterPro" id="IPR005467">
    <property type="entry name" value="His_kinase_dom"/>
</dbReference>
<dbReference type="RefSeq" id="WP_095619860.1">
    <property type="nucleotide sequence ID" value="NZ_NSKB01000002.1"/>
</dbReference>
<dbReference type="SUPFAM" id="SSF52172">
    <property type="entry name" value="CheY-like"/>
    <property type="match status" value="1"/>
</dbReference>
<evidence type="ECO:0000256" key="3">
    <source>
        <dbReference type="ARBA" id="ARBA00012438"/>
    </source>
</evidence>
<dbReference type="Pfam" id="PF00072">
    <property type="entry name" value="Response_reg"/>
    <property type="match status" value="1"/>
</dbReference>
<proteinExistence type="predicted"/>
<keyword evidence="13 16" id="KW-0472">Membrane</keyword>
<evidence type="ECO:0000256" key="16">
    <source>
        <dbReference type="SAM" id="Phobius"/>
    </source>
</evidence>
<evidence type="ECO:0000256" key="2">
    <source>
        <dbReference type="ARBA" id="ARBA00004651"/>
    </source>
</evidence>
<dbReference type="InterPro" id="IPR001789">
    <property type="entry name" value="Sig_transdc_resp-reg_receiver"/>
</dbReference>
<dbReference type="InterPro" id="IPR003661">
    <property type="entry name" value="HisK_dim/P_dom"/>
</dbReference>
<accession>A0A2A2F0M3</accession>
<keyword evidence="9 20" id="KW-0418">Kinase</keyword>
<dbReference type="PRINTS" id="PR00344">
    <property type="entry name" value="BCTRLSENSOR"/>
</dbReference>
<dbReference type="CDD" id="cd16922">
    <property type="entry name" value="HATPase_EvgS-ArcB-TorS-like"/>
    <property type="match status" value="1"/>
</dbReference>
<keyword evidence="10" id="KW-0067">ATP-binding</keyword>
<evidence type="ECO:0000259" key="18">
    <source>
        <dbReference type="PROSITE" id="PS50110"/>
    </source>
</evidence>
<dbReference type="CDD" id="cd17546">
    <property type="entry name" value="REC_hyHK_CKI1_RcsC-like"/>
    <property type="match status" value="1"/>
</dbReference>
<evidence type="ECO:0000256" key="12">
    <source>
        <dbReference type="ARBA" id="ARBA00023012"/>
    </source>
</evidence>